<dbReference type="Gene3D" id="1.10.1660.10">
    <property type="match status" value="1"/>
</dbReference>
<dbReference type="EMBL" id="RZUI01000001">
    <property type="protein sequence ID" value="KAA8831972.1"/>
    <property type="molecule type" value="Genomic_DNA"/>
</dbReference>
<evidence type="ECO:0000313" key="3">
    <source>
        <dbReference type="Proteomes" id="UP000412028"/>
    </source>
</evidence>
<dbReference type="Proteomes" id="UP000412028">
    <property type="component" value="Unassembled WGS sequence"/>
</dbReference>
<feature type="domain" description="Helix-turn-helix" evidence="1">
    <location>
        <begin position="233"/>
        <end position="278"/>
    </location>
</feature>
<dbReference type="RefSeq" id="WP_150380389.1">
    <property type="nucleotide sequence ID" value="NZ_RZUI01000001.1"/>
</dbReference>
<dbReference type="AlphaFoldDB" id="A0A5M9ZYL9"/>
<reference evidence="2 3" key="1">
    <citation type="journal article" date="2019" name="Syst. Appl. Microbiol.">
        <title>Characterization of Bifidobacterium species in feaces of the Egyptian fruit bat: Description of B. vespertilionis sp. nov. and B. rousetti sp. nov.</title>
        <authorList>
            <person name="Modesto M."/>
            <person name="Satti M."/>
            <person name="Watanabe K."/>
            <person name="Puglisi E."/>
            <person name="Morelli L."/>
            <person name="Huang C.-H."/>
            <person name="Liou J.-S."/>
            <person name="Miyashita M."/>
            <person name="Tamura T."/>
            <person name="Saito S."/>
            <person name="Mori K."/>
            <person name="Huang L."/>
            <person name="Sciavilla P."/>
            <person name="Sandri C."/>
            <person name="Spiezio C."/>
            <person name="Vitali F."/>
            <person name="Cavalieri D."/>
            <person name="Perpetuini G."/>
            <person name="Tofalo R."/>
            <person name="Bonetti A."/>
            <person name="Arita M."/>
            <person name="Mattarelli P."/>
        </authorList>
    </citation>
    <scope>NUCLEOTIDE SEQUENCE [LARGE SCALE GENOMIC DNA]</scope>
    <source>
        <strain evidence="2 3">RST7</strain>
    </source>
</reference>
<dbReference type="SUPFAM" id="SSF46955">
    <property type="entry name" value="Putative DNA-binding domain"/>
    <property type="match status" value="1"/>
</dbReference>
<dbReference type="OrthoDB" id="4870800at2"/>
<name>A0A5M9ZYL9_9BIFI</name>
<protein>
    <submittedName>
        <fullName evidence="2">Helix-turn-helix domain-containing protein</fullName>
    </submittedName>
</protein>
<comment type="caution">
    <text evidence="2">The sequence shown here is derived from an EMBL/GenBank/DDBJ whole genome shotgun (WGS) entry which is preliminary data.</text>
</comment>
<organism evidence="2 3">
    <name type="scientific">Bifidobacterium tissieri</name>
    <dbReference type="NCBI Taxonomy" id="1630162"/>
    <lineage>
        <taxon>Bacteria</taxon>
        <taxon>Bacillati</taxon>
        <taxon>Actinomycetota</taxon>
        <taxon>Actinomycetes</taxon>
        <taxon>Bifidobacteriales</taxon>
        <taxon>Bifidobacteriaceae</taxon>
        <taxon>Bifidobacterium</taxon>
    </lineage>
</organism>
<dbReference type="InterPro" id="IPR009061">
    <property type="entry name" value="DNA-bd_dom_put_sf"/>
</dbReference>
<gene>
    <name evidence="2" type="ORF">EMO89_00135</name>
</gene>
<evidence type="ECO:0000313" key="2">
    <source>
        <dbReference type="EMBL" id="KAA8831972.1"/>
    </source>
</evidence>
<dbReference type="Pfam" id="PF12728">
    <property type="entry name" value="HTH_17"/>
    <property type="match status" value="1"/>
</dbReference>
<proteinExistence type="predicted"/>
<dbReference type="InterPro" id="IPR041657">
    <property type="entry name" value="HTH_17"/>
</dbReference>
<sequence>MIGLDEYCRLAGVSRDRVLDWLYRGVIGSAELDEDGNVVALPDSALGLDCLPGEGELRLAEFIRRANCSKATVMNLLARGGLPGARRSRLAPHHVFVPERDLRLVGPVDGELTLPEFIRRCPASESRIRRLVDDGAVEGVRTLASGRVVVSAAALEDPVVRDLEPAANDGLKREDEMTLLDYCRAKDLTVQEGRDRFAAGLLPGARKSLDNGRIYVPARLAGRKAEAAERNRLTVRRAAEEIGVCTTTIRRWIRKGLIPNHDRGNGTITIPRSDVKRLRRLAHEVRLNGCRTRNAELQATREREAAKH</sequence>
<accession>A0A5M9ZYL9</accession>
<evidence type="ECO:0000259" key="1">
    <source>
        <dbReference type="Pfam" id="PF12728"/>
    </source>
</evidence>